<organism evidence="2 3">
    <name type="scientific">Clostridium saccharoperbutylacetonicum N1-4(HMT)</name>
    <dbReference type="NCBI Taxonomy" id="931276"/>
    <lineage>
        <taxon>Bacteria</taxon>
        <taxon>Bacillati</taxon>
        <taxon>Bacillota</taxon>
        <taxon>Clostridia</taxon>
        <taxon>Eubacteriales</taxon>
        <taxon>Clostridiaceae</taxon>
        <taxon>Clostridium</taxon>
    </lineage>
</organism>
<dbReference type="AlphaFoldDB" id="M1MX09"/>
<name>M1MX09_9CLOT</name>
<keyword evidence="1" id="KW-0472">Membrane</keyword>
<feature type="transmembrane region" description="Helical" evidence="1">
    <location>
        <begin position="77"/>
        <end position="96"/>
    </location>
</feature>
<protein>
    <recommendedName>
        <fullName evidence="4">EcsC protein family</fullName>
    </recommendedName>
</protein>
<keyword evidence="1" id="KW-0812">Transmembrane</keyword>
<evidence type="ECO:0000313" key="3">
    <source>
        <dbReference type="Proteomes" id="UP000011728"/>
    </source>
</evidence>
<dbReference type="KEGG" id="csr:Cspa_c22420"/>
<keyword evidence="3" id="KW-1185">Reference proteome</keyword>
<dbReference type="OrthoDB" id="306887at2"/>
<dbReference type="PATRIC" id="fig|931276.5.peg.2241"/>
<dbReference type="STRING" id="36745.CLSAP_32620"/>
<evidence type="ECO:0008006" key="4">
    <source>
        <dbReference type="Google" id="ProtNLM"/>
    </source>
</evidence>
<accession>M1MX09</accession>
<dbReference type="eggNOG" id="ENOG502ZBZ3">
    <property type="taxonomic scope" value="Bacteria"/>
</dbReference>
<evidence type="ECO:0000256" key="1">
    <source>
        <dbReference type="SAM" id="Phobius"/>
    </source>
</evidence>
<keyword evidence="1" id="KW-1133">Transmembrane helix</keyword>
<dbReference type="Proteomes" id="UP000011728">
    <property type="component" value="Chromosome"/>
</dbReference>
<sequence>MNNKEGKNKFELALTIALKLPGVKVNRASFLKKELRNYVSKEKINQAIKSNTIEAEIDLHVLDKVAKKIISKRTTQTARTSFFAGLLGGFAMAATIPADTLQFFRVALKIAQELAYLYGFEDLWIDDNADSEKVRKELILFLGAMFGVGGANATLRLISTNIAKQELKKLPRQVLIRNIYLPVIKKIAETIGLKMTKDTFTKGGTKAIPLLGGVISGGLTYISMKSMGNRLRLALESSVDKNYTREDLKNDIQDLERVTGETIDIQYEAVESESNDVIEEASIEKEEGF</sequence>
<dbReference type="EMBL" id="CP004121">
    <property type="protein sequence ID" value="AGF56007.1"/>
    <property type="molecule type" value="Genomic_DNA"/>
</dbReference>
<dbReference type="HOGENOM" id="CLU_071994_1_0_9"/>
<proteinExistence type="predicted"/>
<dbReference type="RefSeq" id="WP_015392326.1">
    <property type="nucleotide sequence ID" value="NC_020291.1"/>
</dbReference>
<feature type="transmembrane region" description="Helical" evidence="1">
    <location>
        <begin position="138"/>
        <end position="158"/>
    </location>
</feature>
<evidence type="ECO:0000313" key="2">
    <source>
        <dbReference type="EMBL" id="AGF56007.1"/>
    </source>
</evidence>
<gene>
    <name evidence="2" type="ORF">Cspa_c22420</name>
</gene>
<reference evidence="2 3" key="1">
    <citation type="submission" date="2013-02" db="EMBL/GenBank/DDBJ databases">
        <title>Genome sequence of Clostridium saccharoperbutylacetonicum N1-4(HMT).</title>
        <authorList>
            <person name="Poehlein A."/>
            <person name="Daniel R."/>
        </authorList>
    </citation>
    <scope>NUCLEOTIDE SEQUENCE [LARGE SCALE GENOMIC DNA]</scope>
    <source>
        <strain evidence="3">N1-4(HMT)</strain>
    </source>
</reference>